<reference evidence="2 3" key="1">
    <citation type="submission" date="2018-12" db="EMBL/GenBank/DDBJ databases">
        <title>The Draft Genome Sequence of the Soil Bacterium Pedobacter tournemirensis R1.</title>
        <authorList>
            <person name="He J."/>
        </authorList>
    </citation>
    <scope>NUCLEOTIDE SEQUENCE [LARGE SCALE GENOMIC DNA]</scope>
    <source>
        <strain evidence="2 3">R1</strain>
    </source>
</reference>
<evidence type="ECO:0000313" key="3">
    <source>
        <dbReference type="Proteomes" id="UP000290848"/>
    </source>
</evidence>
<dbReference type="AlphaFoldDB" id="A0A4Q0M6J9"/>
<evidence type="ECO:0000313" key="2">
    <source>
        <dbReference type="EMBL" id="RXF68306.1"/>
    </source>
</evidence>
<protein>
    <recommendedName>
        <fullName evidence="4">Nuclear transport factor 2 family protein</fullName>
    </recommendedName>
</protein>
<feature type="chain" id="PRO_5020890830" description="Nuclear transport factor 2 family protein" evidence="1">
    <location>
        <begin position="22"/>
        <end position="141"/>
    </location>
</feature>
<comment type="caution">
    <text evidence="2">The sequence shown here is derived from an EMBL/GenBank/DDBJ whole genome shotgun (WGS) entry which is preliminary data.</text>
</comment>
<accession>A0A4Q0M6J9</accession>
<organism evidence="2 3">
    <name type="scientific">Arcticibacter tournemirensis</name>
    <dbReference type="NCBI Taxonomy" id="699437"/>
    <lineage>
        <taxon>Bacteria</taxon>
        <taxon>Pseudomonadati</taxon>
        <taxon>Bacteroidota</taxon>
        <taxon>Sphingobacteriia</taxon>
        <taxon>Sphingobacteriales</taxon>
        <taxon>Sphingobacteriaceae</taxon>
        <taxon>Arcticibacter</taxon>
    </lineage>
</organism>
<dbReference type="InterPro" id="IPR039437">
    <property type="entry name" value="FrzH/put_lumazine-bd"/>
</dbReference>
<evidence type="ECO:0000256" key="1">
    <source>
        <dbReference type="SAM" id="SignalP"/>
    </source>
</evidence>
<dbReference type="SUPFAM" id="SSF54427">
    <property type="entry name" value="NTF2-like"/>
    <property type="match status" value="1"/>
</dbReference>
<dbReference type="Pfam" id="PF12893">
    <property type="entry name" value="Lumazine_bd_2"/>
    <property type="match status" value="1"/>
</dbReference>
<dbReference type="EMBL" id="RXOC01000011">
    <property type="protein sequence ID" value="RXF68306.1"/>
    <property type="molecule type" value="Genomic_DNA"/>
</dbReference>
<keyword evidence="1" id="KW-0732">Signal</keyword>
<dbReference type="InterPro" id="IPR032710">
    <property type="entry name" value="NTF2-like_dom_sf"/>
</dbReference>
<dbReference type="RefSeq" id="WP_128770388.1">
    <property type="nucleotide sequence ID" value="NZ_RXOC01000011.1"/>
</dbReference>
<dbReference type="Proteomes" id="UP000290848">
    <property type="component" value="Unassembled WGS sequence"/>
</dbReference>
<gene>
    <name evidence="2" type="ORF">EKH83_15615</name>
</gene>
<feature type="signal peptide" evidence="1">
    <location>
        <begin position="1"/>
        <end position="21"/>
    </location>
</feature>
<proteinExistence type="predicted"/>
<name>A0A4Q0M6J9_9SPHI</name>
<sequence>MKTLKSLAAALLILLTVSAFATDETKNKKLLMENAINSYIDALSYGKIKGLSSVIDQEAKFTISYGETIRTYGKSEMLESLRAQENIVQNCKSDYTMIESSPAQAIVKVVMKYDTFSKTHFLTLSNTSKGWKITNVSSSFN</sequence>
<evidence type="ECO:0008006" key="4">
    <source>
        <dbReference type="Google" id="ProtNLM"/>
    </source>
</evidence>
<dbReference type="Gene3D" id="3.10.450.50">
    <property type="match status" value="1"/>
</dbReference>